<dbReference type="GeneID" id="103316641"/>
<comment type="subcellular location">
    <subcellularLocation>
        <location evidence="1">Membrane</location>
        <topology evidence="1">Multi-pass membrane protein</topology>
    </subcellularLocation>
</comment>
<dbReference type="Proteomes" id="UP000002358">
    <property type="component" value="Chromosome 2"/>
</dbReference>
<dbReference type="RefSeq" id="XP_032453025.1">
    <property type="nucleotide sequence ID" value="XM_032597134.1"/>
</dbReference>
<dbReference type="Gene3D" id="1.20.1070.10">
    <property type="entry name" value="Rhodopsin 7-helix transmembrane proteins"/>
    <property type="match status" value="2"/>
</dbReference>
<keyword evidence="10" id="KW-1185">Reference proteome</keyword>
<keyword evidence="6" id="KW-0675">Receptor</keyword>
<evidence type="ECO:0000256" key="5">
    <source>
        <dbReference type="ARBA" id="ARBA00023136"/>
    </source>
</evidence>
<evidence type="ECO:0000256" key="2">
    <source>
        <dbReference type="ARBA" id="ARBA00022692"/>
    </source>
</evidence>
<name>A0A7M7QPY5_NASVI</name>
<dbReference type="KEGG" id="nvi:103316641"/>
<evidence type="ECO:0000256" key="7">
    <source>
        <dbReference type="ARBA" id="ARBA00023224"/>
    </source>
</evidence>
<dbReference type="InParanoid" id="A0A7M7QPY5"/>
<dbReference type="AlphaFoldDB" id="A0A7M7QPY5"/>
<dbReference type="OrthoDB" id="9946013at2759"/>
<evidence type="ECO:0000256" key="8">
    <source>
        <dbReference type="SAM" id="Phobius"/>
    </source>
</evidence>
<dbReference type="PANTHER" id="PTHR24235:SF12">
    <property type="entry name" value="G-PROTEIN COUPLED RECEPTORS FAMILY 1 PROFILE DOMAIN-CONTAINING PROTEIN"/>
    <property type="match status" value="1"/>
</dbReference>
<dbReference type="SUPFAM" id="SSF81321">
    <property type="entry name" value="Family A G protein-coupled receptor-like"/>
    <property type="match status" value="1"/>
</dbReference>
<protein>
    <submittedName>
        <fullName evidence="9">Uncharacterized protein</fullName>
    </submittedName>
</protein>
<keyword evidence="5 8" id="KW-0472">Membrane</keyword>
<organism evidence="9 10">
    <name type="scientific">Nasonia vitripennis</name>
    <name type="common">Parasitic wasp</name>
    <dbReference type="NCBI Taxonomy" id="7425"/>
    <lineage>
        <taxon>Eukaryota</taxon>
        <taxon>Metazoa</taxon>
        <taxon>Ecdysozoa</taxon>
        <taxon>Arthropoda</taxon>
        <taxon>Hexapoda</taxon>
        <taxon>Insecta</taxon>
        <taxon>Pterygota</taxon>
        <taxon>Neoptera</taxon>
        <taxon>Endopterygota</taxon>
        <taxon>Hymenoptera</taxon>
        <taxon>Apocrita</taxon>
        <taxon>Proctotrupomorpha</taxon>
        <taxon>Chalcidoidea</taxon>
        <taxon>Pteromalidae</taxon>
        <taxon>Pteromalinae</taxon>
        <taxon>Nasonia</taxon>
    </lineage>
</organism>
<dbReference type="GO" id="GO:0016020">
    <property type="term" value="C:membrane"/>
    <property type="evidence" value="ECO:0007669"/>
    <property type="project" value="UniProtKB-SubCell"/>
</dbReference>
<proteinExistence type="predicted"/>
<keyword evidence="7" id="KW-0807">Transducer</keyword>
<dbReference type="GO" id="GO:0004930">
    <property type="term" value="F:G protein-coupled receptor activity"/>
    <property type="evidence" value="ECO:0007669"/>
    <property type="project" value="UniProtKB-KW"/>
</dbReference>
<feature type="transmembrane region" description="Helical" evidence="8">
    <location>
        <begin position="80"/>
        <end position="102"/>
    </location>
</feature>
<accession>A0A7M7QPY5</accession>
<evidence type="ECO:0000256" key="1">
    <source>
        <dbReference type="ARBA" id="ARBA00004141"/>
    </source>
</evidence>
<evidence type="ECO:0000313" key="10">
    <source>
        <dbReference type="Proteomes" id="UP000002358"/>
    </source>
</evidence>
<evidence type="ECO:0000256" key="3">
    <source>
        <dbReference type="ARBA" id="ARBA00022989"/>
    </source>
</evidence>
<sequence>MTSEAPGSPNHLNNVTEIPQDVDTSQFPFPTDIWGMCPVWEVVVKVATLAPVVMIGPVDNGCLIHAIFRHKILHTTANPFILKMAFADFGISLLCPGLFICIDIFQELGCKYNLFIPRSARILIFVSWIVALAVAVPLAFFRKYYDPFWHIFVGLSVWTPLAIMAVCYTTIFIKVRNALLYGCTSGSLPQELATYPPLSCLIPRFRSDHSLKPYNQAPIAHGRLKSRSPCIRLEGAHDNND</sequence>
<dbReference type="InterPro" id="IPR000276">
    <property type="entry name" value="GPCR_Rhodpsn"/>
</dbReference>
<keyword evidence="4" id="KW-0297">G-protein coupled receptor</keyword>
<keyword evidence="3 8" id="KW-1133">Transmembrane helix</keyword>
<evidence type="ECO:0000313" key="9">
    <source>
        <dbReference type="EnsemblMetazoa" id="XP_032453025"/>
    </source>
</evidence>
<evidence type="ECO:0000256" key="4">
    <source>
        <dbReference type="ARBA" id="ARBA00023040"/>
    </source>
</evidence>
<evidence type="ECO:0000256" key="6">
    <source>
        <dbReference type="ARBA" id="ARBA00023170"/>
    </source>
</evidence>
<feature type="transmembrane region" description="Helical" evidence="8">
    <location>
        <begin position="147"/>
        <end position="171"/>
    </location>
</feature>
<dbReference type="EnsemblMetazoa" id="XM_032597134">
    <property type="protein sequence ID" value="XP_032453025"/>
    <property type="gene ID" value="LOC103316641"/>
</dbReference>
<dbReference type="PRINTS" id="PR00237">
    <property type="entry name" value="GPCRRHODOPSN"/>
</dbReference>
<dbReference type="PANTHER" id="PTHR24235">
    <property type="entry name" value="NEUROPEPTIDE Y RECEPTOR"/>
    <property type="match status" value="1"/>
</dbReference>
<feature type="transmembrane region" description="Helical" evidence="8">
    <location>
        <begin position="122"/>
        <end position="141"/>
    </location>
</feature>
<keyword evidence="2 8" id="KW-0812">Transmembrane</keyword>
<reference evidence="9" key="1">
    <citation type="submission" date="2021-01" db="UniProtKB">
        <authorList>
            <consortium name="EnsemblMetazoa"/>
        </authorList>
    </citation>
    <scope>IDENTIFICATION</scope>
</reference>